<organism evidence="2 3">
    <name type="scientific">Enterococcus hermanniensis</name>
    <dbReference type="NCBI Taxonomy" id="249189"/>
    <lineage>
        <taxon>Bacteria</taxon>
        <taxon>Bacillati</taxon>
        <taxon>Bacillota</taxon>
        <taxon>Bacilli</taxon>
        <taxon>Lactobacillales</taxon>
        <taxon>Enterococcaceae</taxon>
        <taxon>Enterococcus</taxon>
    </lineage>
</organism>
<dbReference type="InterPro" id="IPR024185">
    <property type="entry name" value="FTHF_cligase-like_sf"/>
</dbReference>
<dbReference type="PANTHER" id="PTHR36179:SF2">
    <property type="entry name" value="LUD DOMAIN-CONTAINING PROTEIN"/>
    <property type="match status" value="1"/>
</dbReference>
<reference evidence="2 3" key="1">
    <citation type="submission" date="2014-12" db="EMBL/GenBank/DDBJ databases">
        <title>Draft genome sequences of 29 type strains of Enterococci.</title>
        <authorList>
            <person name="Zhong Z."/>
            <person name="Sun Z."/>
            <person name="Liu W."/>
            <person name="Zhang W."/>
            <person name="Zhang H."/>
        </authorList>
    </citation>
    <scope>NUCLEOTIDE SEQUENCE [LARGE SCALE GENOMIC DNA]</scope>
    <source>
        <strain evidence="2 3">DSM 17122</strain>
    </source>
</reference>
<sequence>MMKNYVKDRYELAAQTLSKKLERRNFEVIICQDLEAAKKSALRMIASDKTVGFGGSITVEKSGLIEALYQRGQQMIDREKTETPEERHRVMKQALTADYFLTSINGISEDGQLVNVDSVGNRVAALTYGPDKVLAFVSMRKVYGDVETTLEMVRKNTAPLNAHRLGLEKTPCIKKGNCGDCLQPECICNTIVITRRSMVKNRLAIFLLLEDVGL</sequence>
<evidence type="ECO:0000313" key="2">
    <source>
        <dbReference type="EMBL" id="OJG43990.1"/>
    </source>
</evidence>
<dbReference type="STRING" id="249189.RV04_GL000588"/>
<gene>
    <name evidence="2" type="ORF">RV04_GL000588</name>
</gene>
<evidence type="ECO:0000259" key="1">
    <source>
        <dbReference type="Pfam" id="PF02589"/>
    </source>
</evidence>
<dbReference type="Proteomes" id="UP000182077">
    <property type="component" value="Unassembled WGS sequence"/>
</dbReference>
<dbReference type="Gene3D" id="3.40.50.10420">
    <property type="entry name" value="NagB/RpiA/CoA transferase-like"/>
    <property type="match status" value="1"/>
</dbReference>
<evidence type="ECO:0000313" key="3">
    <source>
        <dbReference type="Proteomes" id="UP000182077"/>
    </source>
</evidence>
<feature type="domain" description="LUD" evidence="1">
    <location>
        <begin position="17"/>
        <end position="207"/>
    </location>
</feature>
<dbReference type="PANTHER" id="PTHR36179">
    <property type="entry name" value="LUD_DOM DOMAIN-CONTAINING PROTEIN"/>
    <property type="match status" value="1"/>
</dbReference>
<accession>A0A1L8TI80</accession>
<dbReference type="InterPro" id="IPR003741">
    <property type="entry name" value="LUD_dom"/>
</dbReference>
<dbReference type="AlphaFoldDB" id="A0A1L8TI80"/>
<keyword evidence="3" id="KW-1185">Reference proteome</keyword>
<dbReference type="Pfam" id="PF02589">
    <property type="entry name" value="LUD_dom"/>
    <property type="match status" value="1"/>
</dbReference>
<name>A0A1L8TI80_9ENTE</name>
<proteinExistence type="predicted"/>
<comment type="caution">
    <text evidence="2">The sequence shown here is derived from an EMBL/GenBank/DDBJ whole genome shotgun (WGS) entry which is preliminary data.</text>
</comment>
<protein>
    <recommendedName>
        <fullName evidence="1">LUD domain-containing protein</fullName>
    </recommendedName>
</protein>
<dbReference type="EMBL" id="JXKQ01000012">
    <property type="protein sequence ID" value="OJG43990.1"/>
    <property type="molecule type" value="Genomic_DNA"/>
</dbReference>